<dbReference type="Proteomes" id="UP000518605">
    <property type="component" value="Unassembled WGS sequence"/>
</dbReference>
<dbReference type="Gene3D" id="3.30.1330.40">
    <property type="entry name" value="RutC-like"/>
    <property type="match status" value="1"/>
</dbReference>
<evidence type="ECO:0000259" key="1">
    <source>
        <dbReference type="Pfam" id="PF14588"/>
    </source>
</evidence>
<comment type="caution">
    <text evidence="2">The sequence shown here is derived from an EMBL/GenBank/DDBJ whole genome shotgun (WGS) entry which is preliminary data.</text>
</comment>
<dbReference type="CDD" id="cd02199">
    <property type="entry name" value="YjgF_YER057c_UK114_like_1"/>
    <property type="match status" value="1"/>
</dbReference>
<feature type="domain" description="Endoribonuclease L-PSP/chorismate mutase-like" evidence="1">
    <location>
        <begin position="9"/>
        <end position="134"/>
    </location>
</feature>
<evidence type="ECO:0000313" key="3">
    <source>
        <dbReference type="Proteomes" id="UP000518605"/>
    </source>
</evidence>
<protein>
    <submittedName>
        <fullName evidence="2">Enamine deaminase RidA (YjgF/YER057c/UK114 family)</fullName>
    </submittedName>
</protein>
<organism evidence="2 3">
    <name type="scientific">Paenibacillus endophyticus</name>
    <dbReference type="NCBI Taxonomy" id="1294268"/>
    <lineage>
        <taxon>Bacteria</taxon>
        <taxon>Bacillati</taxon>
        <taxon>Bacillota</taxon>
        <taxon>Bacilli</taxon>
        <taxon>Bacillales</taxon>
        <taxon>Paenibacillaceae</taxon>
        <taxon>Paenibacillus</taxon>
    </lineage>
</organism>
<sequence>MTTIHDDVEERLTALGIILPEASGPAASYANYVFAGGLLFVSGKGPSSKLRGKLSSDFTTEEGYLFAREAAIEVLAVVKSAVDSLSLVKQVVKAQGFVNADPQFDEHHKVLNGFSDVMLEVFGEKGVHARSVFGACSLREQLPIIIDSIFEVSAFGSEHKCAEKASSITFF</sequence>
<dbReference type="InterPro" id="IPR035959">
    <property type="entry name" value="RutC-like_sf"/>
</dbReference>
<dbReference type="InterPro" id="IPR013813">
    <property type="entry name" value="Endoribo_LPSP/chorism_mut-like"/>
</dbReference>
<dbReference type="AlphaFoldDB" id="A0A7W5CA52"/>
<dbReference type="PANTHER" id="PTHR43760">
    <property type="entry name" value="ENDORIBONUCLEASE-RELATED"/>
    <property type="match status" value="1"/>
</dbReference>
<dbReference type="EMBL" id="JACHXW010000013">
    <property type="protein sequence ID" value="MBB3153962.1"/>
    <property type="molecule type" value="Genomic_DNA"/>
</dbReference>
<dbReference type="RefSeq" id="WP_183566528.1">
    <property type="nucleotide sequence ID" value="NZ_CBCSLB010000013.1"/>
</dbReference>
<reference evidence="2 3" key="1">
    <citation type="submission" date="2020-08" db="EMBL/GenBank/DDBJ databases">
        <title>Genomic Encyclopedia of Type Strains, Phase III (KMG-III): the genomes of soil and plant-associated and newly described type strains.</title>
        <authorList>
            <person name="Whitman W."/>
        </authorList>
    </citation>
    <scope>NUCLEOTIDE SEQUENCE [LARGE SCALE GENOMIC DNA]</scope>
    <source>
        <strain evidence="2 3">CECT 8234</strain>
    </source>
</reference>
<keyword evidence="3" id="KW-1185">Reference proteome</keyword>
<proteinExistence type="predicted"/>
<dbReference type="PANTHER" id="PTHR43760:SF1">
    <property type="entry name" value="ENDORIBONUCLEASE L-PSP_CHORISMATE MUTASE-LIKE DOMAIN-CONTAINING PROTEIN"/>
    <property type="match status" value="1"/>
</dbReference>
<evidence type="ECO:0000313" key="2">
    <source>
        <dbReference type="EMBL" id="MBB3153962.1"/>
    </source>
</evidence>
<accession>A0A7W5CA52</accession>
<name>A0A7W5CA52_9BACL</name>
<dbReference type="Pfam" id="PF14588">
    <property type="entry name" value="YjgF_endoribonc"/>
    <property type="match status" value="1"/>
</dbReference>
<gene>
    <name evidence="2" type="ORF">FHS16_004038</name>
</gene>
<dbReference type="SUPFAM" id="SSF55298">
    <property type="entry name" value="YjgF-like"/>
    <property type="match status" value="1"/>
</dbReference>